<proteinExistence type="predicted"/>
<dbReference type="InterPro" id="IPR006450">
    <property type="entry name" value="Phage_HK97_gp6-like"/>
</dbReference>
<evidence type="ECO:0000313" key="1">
    <source>
        <dbReference type="EMBL" id="MDV2683806.1"/>
    </source>
</evidence>
<protein>
    <submittedName>
        <fullName evidence="1">Head-tail connector protein</fullName>
    </submittedName>
</protein>
<reference evidence="1 3" key="1">
    <citation type="submission" date="2023-10" db="EMBL/GenBank/DDBJ databases">
        <title>Screening of Alkalihalobacillus lindianensis BZ-TG-R113 and Its Alleviation of Salt Stress on Rapeseed Growth.</title>
        <authorList>
            <person name="Zhao B."/>
            <person name="Guo T."/>
        </authorList>
    </citation>
    <scope>NUCLEOTIDE SEQUENCE [LARGE SCALE GENOMIC DNA]</scope>
    <source>
        <strain evidence="1 3">BZ-TG-R113</strain>
    </source>
</reference>
<gene>
    <name evidence="1" type="ORF">RYX56_05375</name>
    <name evidence="2" type="ORF">RYX56_05715</name>
</gene>
<dbReference type="NCBIfam" id="TIGR01560">
    <property type="entry name" value="put_DNA_pack"/>
    <property type="match status" value="1"/>
</dbReference>
<accession>A0ABU3X7E1</accession>
<name>A0ABU3X7E1_9BACI</name>
<dbReference type="Pfam" id="PF05135">
    <property type="entry name" value="Phage_connect_1"/>
    <property type="match status" value="1"/>
</dbReference>
<dbReference type="Proteomes" id="UP001287282">
    <property type="component" value="Unassembled WGS sequence"/>
</dbReference>
<dbReference type="Gene3D" id="1.10.3230.30">
    <property type="entry name" value="Phage gp6-like head-tail connector protein"/>
    <property type="match status" value="1"/>
</dbReference>
<dbReference type="InterPro" id="IPR021146">
    <property type="entry name" value="Phage_gp6-like_head-tail"/>
</dbReference>
<dbReference type="EMBL" id="JAWJBA010000001">
    <property type="protein sequence ID" value="MDV2683806.1"/>
    <property type="molecule type" value="Genomic_DNA"/>
</dbReference>
<comment type="caution">
    <text evidence="1">The sequence shown here is derived from an EMBL/GenBank/DDBJ whole genome shotgun (WGS) entry which is preliminary data.</text>
</comment>
<organism evidence="1 3">
    <name type="scientific">Alkalihalophilus lindianensis</name>
    <dbReference type="NCBI Taxonomy" id="1630542"/>
    <lineage>
        <taxon>Bacteria</taxon>
        <taxon>Bacillati</taxon>
        <taxon>Bacillota</taxon>
        <taxon>Bacilli</taxon>
        <taxon>Bacillales</taxon>
        <taxon>Bacillaceae</taxon>
        <taxon>Alkalihalophilus</taxon>
    </lineage>
</organism>
<evidence type="ECO:0000313" key="2">
    <source>
        <dbReference type="EMBL" id="MDV2683872.1"/>
    </source>
</evidence>
<dbReference type="EMBL" id="JAWJBA010000001">
    <property type="protein sequence ID" value="MDV2683872.1"/>
    <property type="molecule type" value="Genomic_DNA"/>
</dbReference>
<sequence>MEEVISSTLPFVKSHLRIDGTFEDEFLKSLIGSAVEETKDMGVPISLSDEYRYKLLIGMFVSHWYENRGQVQDGSHATTKDLPYGIQSLVLKMRVIPDESK</sequence>
<keyword evidence="3" id="KW-1185">Reference proteome</keyword>
<evidence type="ECO:0000313" key="3">
    <source>
        <dbReference type="Proteomes" id="UP001287282"/>
    </source>
</evidence>
<dbReference type="RefSeq" id="WP_317121101.1">
    <property type="nucleotide sequence ID" value="NZ_JAWJBA010000001.1"/>
</dbReference>
<dbReference type="CDD" id="cd08054">
    <property type="entry name" value="gp6"/>
    <property type="match status" value="1"/>
</dbReference>